<evidence type="ECO:0000313" key="2">
    <source>
        <dbReference type="Proteomes" id="UP000316714"/>
    </source>
</evidence>
<dbReference type="RefSeq" id="WP_146568335.1">
    <property type="nucleotide sequence ID" value="NZ_SIHJ01000004.1"/>
</dbReference>
<evidence type="ECO:0000313" key="1">
    <source>
        <dbReference type="EMBL" id="TWT31147.1"/>
    </source>
</evidence>
<protein>
    <submittedName>
        <fullName evidence="1">Uncharacterized protein</fullName>
    </submittedName>
</protein>
<dbReference type="EMBL" id="SIHJ01000004">
    <property type="protein sequence ID" value="TWT31147.1"/>
    <property type="molecule type" value="Genomic_DNA"/>
</dbReference>
<comment type="caution">
    <text evidence="1">The sequence shown here is derived from an EMBL/GenBank/DDBJ whole genome shotgun (WGS) entry which is preliminary data.</text>
</comment>
<sequence length="201" mass="22822">MKSFGLRSVLVLFAFIALLLSHVSTSLRLREANRELDVVRRNYGHMVVEDPSKINVVSLAQERGAFRFIIPSGQRYYLHLSETTAEENAEAPSGRPKTTIALNSWVDGEDTIIRFGLYVDPDTQTPYLRAASQNQGYFTYRPDDWPSGIALAPSYEFNADAKLELPPDEPIYLLRAKSEHTDRGIVLWLESDTHYNSRTVE</sequence>
<gene>
    <name evidence="1" type="ORF">KOR34_45230</name>
</gene>
<dbReference type="Proteomes" id="UP000316714">
    <property type="component" value="Unassembled WGS sequence"/>
</dbReference>
<keyword evidence="2" id="KW-1185">Reference proteome</keyword>
<name>A0A5C5V065_9BACT</name>
<reference evidence="1 2" key="1">
    <citation type="submission" date="2019-02" db="EMBL/GenBank/DDBJ databases">
        <title>Deep-cultivation of Planctomycetes and their phenomic and genomic characterization uncovers novel biology.</title>
        <authorList>
            <person name="Wiegand S."/>
            <person name="Jogler M."/>
            <person name="Boedeker C."/>
            <person name="Pinto D."/>
            <person name="Vollmers J."/>
            <person name="Rivas-Marin E."/>
            <person name="Kohn T."/>
            <person name="Peeters S.H."/>
            <person name="Heuer A."/>
            <person name="Rast P."/>
            <person name="Oberbeckmann S."/>
            <person name="Bunk B."/>
            <person name="Jeske O."/>
            <person name="Meyerdierks A."/>
            <person name="Storesund J.E."/>
            <person name="Kallscheuer N."/>
            <person name="Luecker S."/>
            <person name="Lage O.M."/>
            <person name="Pohl T."/>
            <person name="Merkel B.J."/>
            <person name="Hornburger P."/>
            <person name="Mueller R.-W."/>
            <person name="Bruemmer F."/>
            <person name="Labrenz M."/>
            <person name="Spormann A.M."/>
            <person name="Op Den Camp H."/>
            <person name="Overmann J."/>
            <person name="Amann R."/>
            <person name="Jetten M.S.M."/>
            <person name="Mascher T."/>
            <person name="Medema M.H."/>
            <person name="Devos D.P."/>
            <person name="Kaster A.-K."/>
            <person name="Ovreas L."/>
            <person name="Rohde M."/>
            <person name="Galperin M.Y."/>
            <person name="Jogler C."/>
        </authorList>
    </citation>
    <scope>NUCLEOTIDE SEQUENCE [LARGE SCALE GENOMIC DNA]</scope>
    <source>
        <strain evidence="1 2">KOR34</strain>
    </source>
</reference>
<accession>A0A5C5V065</accession>
<organism evidence="1 2">
    <name type="scientific">Posidoniimonas corsicana</name>
    <dbReference type="NCBI Taxonomy" id="1938618"/>
    <lineage>
        <taxon>Bacteria</taxon>
        <taxon>Pseudomonadati</taxon>
        <taxon>Planctomycetota</taxon>
        <taxon>Planctomycetia</taxon>
        <taxon>Pirellulales</taxon>
        <taxon>Lacipirellulaceae</taxon>
        <taxon>Posidoniimonas</taxon>
    </lineage>
</organism>
<dbReference type="AlphaFoldDB" id="A0A5C5V065"/>
<proteinExistence type="predicted"/>